<evidence type="ECO:0000313" key="2">
    <source>
        <dbReference type="Proteomes" id="UP000184406"/>
    </source>
</evidence>
<dbReference type="EMBL" id="FQUX01000006">
    <property type="protein sequence ID" value="SHF70598.1"/>
    <property type="molecule type" value="Genomic_DNA"/>
</dbReference>
<reference evidence="2" key="1">
    <citation type="submission" date="2016-11" db="EMBL/GenBank/DDBJ databases">
        <authorList>
            <person name="Varghese N."/>
            <person name="Submissions S."/>
        </authorList>
    </citation>
    <scope>NUCLEOTIDE SEQUENCE [LARGE SCALE GENOMIC DNA]</scope>
    <source>
        <strain evidence="2">DSM 17539</strain>
    </source>
</reference>
<protein>
    <recommendedName>
        <fullName evidence="3">DUF2024 domain-containing protein</fullName>
    </recommendedName>
</protein>
<dbReference type="RefSeq" id="WP_072863667.1">
    <property type="nucleotide sequence ID" value="NZ_FQUX01000006.1"/>
</dbReference>
<organism evidence="1 2">
    <name type="scientific">Arenibacter palladensis</name>
    <dbReference type="NCBI Taxonomy" id="237373"/>
    <lineage>
        <taxon>Bacteria</taxon>
        <taxon>Pseudomonadati</taxon>
        <taxon>Bacteroidota</taxon>
        <taxon>Flavobacteriia</taxon>
        <taxon>Flavobacteriales</taxon>
        <taxon>Flavobacteriaceae</taxon>
        <taxon>Arenibacter</taxon>
    </lineage>
</organism>
<evidence type="ECO:0000313" key="1">
    <source>
        <dbReference type="EMBL" id="SHF70598.1"/>
    </source>
</evidence>
<keyword evidence="2" id="KW-1185">Reference proteome</keyword>
<gene>
    <name evidence="1" type="ORF">SAMN03080594_106248</name>
</gene>
<dbReference type="OrthoDB" id="9795699at2"/>
<dbReference type="SUPFAM" id="SSF160766">
    <property type="entry name" value="NE1680-like"/>
    <property type="match status" value="1"/>
</dbReference>
<dbReference type="Pfam" id="PF09630">
    <property type="entry name" value="DUF2024"/>
    <property type="match status" value="1"/>
</dbReference>
<dbReference type="Gene3D" id="3.10.510.10">
    <property type="entry name" value="NE1680-like"/>
    <property type="match status" value="1"/>
</dbReference>
<evidence type="ECO:0008006" key="3">
    <source>
        <dbReference type="Google" id="ProtNLM"/>
    </source>
</evidence>
<dbReference type="Proteomes" id="UP000184406">
    <property type="component" value="Unassembled WGS sequence"/>
</dbReference>
<dbReference type="InterPro" id="IPR023122">
    <property type="entry name" value="NE1680-like_sf"/>
</dbReference>
<dbReference type="InterPro" id="IPR018592">
    <property type="entry name" value="DUF2024"/>
</dbReference>
<name>A0A1M5DU89_9FLAO</name>
<accession>A0A1M5DU89</accession>
<proteinExistence type="predicted"/>
<dbReference type="AlphaFoldDB" id="A0A1M5DU89"/>
<sequence length="87" mass="10166">MKISVWDTYVPREDGKTMHFDILVPSTMEEKESIFGYGREYLSSKPFQTAELSSKECRFCHMEQAPEAIADIINKKGYYIIEMENCE</sequence>